<dbReference type="Proteomes" id="UP000603457">
    <property type="component" value="Unassembled WGS sequence"/>
</dbReference>
<proteinExistence type="predicted"/>
<comment type="caution">
    <text evidence="3">The sequence shown here is derived from an EMBL/GenBank/DDBJ whole genome shotgun (WGS) entry which is preliminary data.</text>
</comment>
<dbReference type="Pfam" id="PF13699">
    <property type="entry name" value="eCIS_core"/>
    <property type="match status" value="1"/>
</dbReference>
<dbReference type="InterPro" id="IPR025295">
    <property type="entry name" value="eCIS_core_dom"/>
</dbReference>
<feature type="compositionally biased region" description="Basic residues" evidence="1">
    <location>
        <begin position="1"/>
        <end position="10"/>
    </location>
</feature>
<name>A0ABR8FYC0_9NOSO</name>
<feature type="domain" description="GGDEF" evidence="2">
    <location>
        <begin position="287"/>
        <end position="426"/>
    </location>
</feature>
<dbReference type="Gene3D" id="3.30.70.270">
    <property type="match status" value="1"/>
</dbReference>
<feature type="region of interest" description="Disordered" evidence="1">
    <location>
        <begin position="1"/>
        <end position="22"/>
    </location>
</feature>
<protein>
    <submittedName>
        <fullName evidence="3">DUF4157 domain-containing protein</fullName>
    </submittedName>
</protein>
<sequence>MYTRQYKTKKTSTNSAETSTTNQFAPRRFVVQPQVEEPPVASRVHQENKTGMPNNLKVGIENLSGIAMDDVKVHYNSAKPSELQALAYTQGTDIHLGKGQEQHLAHEAWHIVQQKQGRVKPTMQLQSIEINDDVSLEQEADLMGQKAAQSTAPEANQLLQLGSEKEVYQFNGWEKMALVLGGAAAGVLFSWLKSKYDESEATQKQQNIIQEFEMRMREPAFRTNAEDRENAFVLSALKEGVDENVARRLFQNSGAAAKDTVTGFAPGGDRIPTVQNAIDFINKNEMARGFYVEVDIRNLGGLNSVLGHTGADEIFTQIAKMTEEQVKSLGSSTVKVASFRHGGDEFSFVVVTENIEKSNIMKNNVEQKLEAAAQKIQHEIVDSTLIISINSDAEVEKEATLATIEHPKHKGKKEFNGTGIVFGVSQITGKDTVKNVLSAADLQVELRKNK</sequence>
<dbReference type="EMBL" id="JACJTB010000024">
    <property type="protein sequence ID" value="MBD2596169.1"/>
    <property type="molecule type" value="Genomic_DNA"/>
</dbReference>
<dbReference type="RefSeq" id="WP_190968925.1">
    <property type="nucleotide sequence ID" value="NZ_JACJTB010000024.1"/>
</dbReference>
<organism evidence="3 4">
    <name type="scientific">Nostoc spongiaeforme FACHB-130</name>
    <dbReference type="NCBI Taxonomy" id="1357510"/>
    <lineage>
        <taxon>Bacteria</taxon>
        <taxon>Bacillati</taxon>
        <taxon>Cyanobacteriota</taxon>
        <taxon>Cyanophyceae</taxon>
        <taxon>Nostocales</taxon>
        <taxon>Nostocaceae</taxon>
        <taxon>Nostoc</taxon>
    </lineage>
</organism>
<dbReference type="InterPro" id="IPR043128">
    <property type="entry name" value="Rev_trsase/Diguanyl_cyclase"/>
</dbReference>
<accession>A0ABR8FYC0</accession>
<evidence type="ECO:0000259" key="2">
    <source>
        <dbReference type="PROSITE" id="PS50887"/>
    </source>
</evidence>
<evidence type="ECO:0000256" key="1">
    <source>
        <dbReference type="SAM" id="MobiDB-lite"/>
    </source>
</evidence>
<feature type="compositionally biased region" description="Low complexity" evidence="1">
    <location>
        <begin position="11"/>
        <end position="21"/>
    </location>
</feature>
<dbReference type="PROSITE" id="PS50887">
    <property type="entry name" value="GGDEF"/>
    <property type="match status" value="1"/>
</dbReference>
<dbReference type="Pfam" id="PF00990">
    <property type="entry name" value="GGDEF"/>
    <property type="match status" value="1"/>
</dbReference>
<keyword evidence="4" id="KW-1185">Reference proteome</keyword>
<evidence type="ECO:0000313" key="4">
    <source>
        <dbReference type="Proteomes" id="UP000603457"/>
    </source>
</evidence>
<reference evidence="3 4" key="1">
    <citation type="journal article" date="2020" name="ISME J.">
        <title>Comparative genomics reveals insights into cyanobacterial evolution and habitat adaptation.</title>
        <authorList>
            <person name="Chen M.Y."/>
            <person name="Teng W.K."/>
            <person name="Zhao L."/>
            <person name="Hu C.X."/>
            <person name="Zhou Y.K."/>
            <person name="Han B.P."/>
            <person name="Song L.R."/>
            <person name="Shu W.S."/>
        </authorList>
    </citation>
    <scope>NUCLEOTIDE SEQUENCE [LARGE SCALE GENOMIC DNA]</scope>
    <source>
        <strain evidence="3 4">FACHB-130</strain>
    </source>
</reference>
<evidence type="ECO:0000313" key="3">
    <source>
        <dbReference type="EMBL" id="MBD2596169.1"/>
    </source>
</evidence>
<gene>
    <name evidence="3" type="ORF">H6G74_17820</name>
</gene>
<dbReference type="InterPro" id="IPR000160">
    <property type="entry name" value="GGDEF_dom"/>
</dbReference>